<evidence type="ECO:0000256" key="3">
    <source>
        <dbReference type="ARBA" id="ARBA00023002"/>
    </source>
</evidence>
<accession>A0A0F9ZZ84</accession>
<organism evidence="5 6">
    <name type="scientific">Trichoderma harzianum</name>
    <name type="common">Hypocrea lixii</name>
    <dbReference type="NCBI Taxonomy" id="5544"/>
    <lineage>
        <taxon>Eukaryota</taxon>
        <taxon>Fungi</taxon>
        <taxon>Dikarya</taxon>
        <taxon>Ascomycota</taxon>
        <taxon>Pezizomycotina</taxon>
        <taxon>Sordariomycetes</taxon>
        <taxon>Hypocreomycetidae</taxon>
        <taxon>Hypocreales</taxon>
        <taxon>Hypocreaceae</taxon>
        <taxon>Trichoderma</taxon>
    </lineage>
</organism>
<reference evidence="6" key="1">
    <citation type="journal article" date="2015" name="Genome Announc.">
        <title>Draft whole-genome sequence of the biocontrol agent Trichoderma harzianum T6776.</title>
        <authorList>
            <person name="Baroncelli R."/>
            <person name="Piaggeschi G."/>
            <person name="Fiorini L."/>
            <person name="Bertolini E."/>
            <person name="Zapparata A."/>
            <person name="Pe M.E."/>
            <person name="Sarrocco S."/>
            <person name="Vannacci G."/>
        </authorList>
    </citation>
    <scope>NUCLEOTIDE SEQUENCE [LARGE SCALE GENOMIC DNA]</scope>
    <source>
        <strain evidence="6">T6776</strain>
    </source>
</reference>
<evidence type="ECO:0000313" key="5">
    <source>
        <dbReference type="EMBL" id="KKO98518.1"/>
    </source>
</evidence>
<evidence type="ECO:0000259" key="4">
    <source>
        <dbReference type="Pfam" id="PF05368"/>
    </source>
</evidence>
<comment type="similarity">
    <text evidence="1">Belongs to the NmrA-type oxidoreductase family. Isoflavone reductase subfamily.</text>
</comment>
<keyword evidence="2" id="KW-0521">NADP</keyword>
<gene>
    <name evidence="5" type="ORF">THAR02_09381</name>
</gene>
<dbReference type="EMBL" id="JOKZ01000412">
    <property type="protein sequence ID" value="KKO98518.1"/>
    <property type="molecule type" value="Genomic_DNA"/>
</dbReference>
<protein>
    <recommendedName>
        <fullName evidence="4">NmrA-like domain-containing protein</fullName>
    </recommendedName>
</protein>
<dbReference type="SUPFAM" id="SSF51735">
    <property type="entry name" value="NAD(P)-binding Rossmann-fold domains"/>
    <property type="match status" value="1"/>
</dbReference>
<dbReference type="Gene3D" id="3.90.25.10">
    <property type="entry name" value="UDP-galactose 4-epimerase, domain 1"/>
    <property type="match status" value="1"/>
</dbReference>
<dbReference type="GO" id="GO:0016491">
    <property type="term" value="F:oxidoreductase activity"/>
    <property type="evidence" value="ECO:0007669"/>
    <property type="project" value="UniProtKB-KW"/>
</dbReference>
<feature type="domain" description="NmrA-like" evidence="4">
    <location>
        <begin position="2"/>
        <end position="244"/>
    </location>
</feature>
<evidence type="ECO:0000313" key="6">
    <source>
        <dbReference type="Proteomes" id="UP000034112"/>
    </source>
</evidence>
<dbReference type="InterPro" id="IPR036291">
    <property type="entry name" value="NAD(P)-bd_dom_sf"/>
</dbReference>
<dbReference type="Pfam" id="PF05368">
    <property type="entry name" value="NmrA"/>
    <property type="match status" value="1"/>
</dbReference>
<sequence length="307" mass="33440">MSVVAVAGGTGNVGRTIVETLAQSSKHKVIVLARKSQTVLDNVPTFAVDYTDIDATAKLLKQHNVEAVISAIQVTDETSSAAEISLIKAAEQSSTVSRFIASGWGSLPSEASPTSAFSRASNNALRSTMLEWTRFSVGLFLDYYGMPAIKTHLPPMSFAVDMNSKKAALPGTGNEPFAFIYSYDMAKFVSAFLDAPKWEEITYIYGEKTTWNEFIKVASEITGSEFEVSYDPIEKLAKFEVTELPSHKEELAKSPFPEPFARQLLAILGCWVAGGQFDIPVDKALNKSYPSIKPMGVRGMLLARQSS</sequence>
<dbReference type="OMA" id="APKWEEI"/>
<dbReference type="PANTHER" id="PTHR47706">
    <property type="entry name" value="NMRA-LIKE FAMILY PROTEIN"/>
    <property type="match status" value="1"/>
</dbReference>
<dbReference type="OrthoDB" id="10000533at2759"/>
<dbReference type="AlphaFoldDB" id="A0A0F9ZZ84"/>
<dbReference type="InterPro" id="IPR051609">
    <property type="entry name" value="NmrA/Isoflavone_reductase-like"/>
</dbReference>
<dbReference type="InterPro" id="IPR008030">
    <property type="entry name" value="NmrA-like"/>
</dbReference>
<evidence type="ECO:0000256" key="2">
    <source>
        <dbReference type="ARBA" id="ARBA00022857"/>
    </source>
</evidence>
<name>A0A0F9ZZ84_TRIHA</name>
<evidence type="ECO:0000256" key="1">
    <source>
        <dbReference type="ARBA" id="ARBA00005725"/>
    </source>
</evidence>
<comment type="caution">
    <text evidence="5">The sequence shown here is derived from an EMBL/GenBank/DDBJ whole genome shotgun (WGS) entry which is preliminary data.</text>
</comment>
<keyword evidence="3" id="KW-0560">Oxidoreductase</keyword>
<dbReference type="PANTHER" id="PTHR47706:SF4">
    <property type="entry name" value="NMRA-LIKE DOMAIN-CONTAINING PROTEIN"/>
    <property type="match status" value="1"/>
</dbReference>
<dbReference type="Gene3D" id="3.40.50.720">
    <property type="entry name" value="NAD(P)-binding Rossmann-like Domain"/>
    <property type="match status" value="1"/>
</dbReference>
<proteinExistence type="inferred from homology"/>
<dbReference type="Proteomes" id="UP000034112">
    <property type="component" value="Unassembled WGS sequence"/>
</dbReference>